<organism evidence="4 5">
    <name type="scientific">Cognatilysobacter bugurensis</name>
    <dbReference type="NCBI Taxonomy" id="543356"/>
    <lineage>
        <taxon>Bacteria</taxon>
        <taxon>Pseudomonadati</taxon>
        <taxon>Pseudomonadota</taxon>
        <taxon>Gammaproteobacteria</taxon>
        <taxon>Lysobacterales</taxon>
        <taxon>Lysobacteraceae</taxon>
        <taxon>Cognatilysobacter</taxon>
    </lineage>
</organism>
<dbReference type="InterPro" id="IPR001775">
    <property type="entry name" value="GspD/PilQ"/>
</dbReference>
<dbReference type="GO" id="GO:0009306">
    <property type="term" value="P:protein secretion"/>
    <property type="evidence" value="ECO:0007669"/>
    <property type="project" value="InterPro"/>
</dbReference>
<dbReference type="PRINTS" id="PR00811">
    <property type="entry name" value="BCTERIALGSPD"/>
</dbReference>
<dbReference type="GO" id="GO:0015627">
    <property type="term" value="C:type II protein secretion system complex"/>
    <property type="evidence" value="ECO:0007669"/>
    <property type="project" value="TreeGrafter"/>
</dbReference>
<dbReference type="NCBIfam" id="TIGR02519">
    <property type="entry name" value="pilus_MshL"/>
    <property type="match status" value="1"/>
</dbReference>
<dbReference type="InterPro" id="IPR050810">
    <property type="entry name" value="Bact_Secretion_Sys_Channel"/>
</dbReference>
<dbReference type="PANTHER" id="PTHR30332">
    <property type="entry name" value="PROBABLE GENERAL SECRETION PATHWAY PROTEIN D"/>
    <property type="match status" value="1"/>
</dbReference>
<dbReference type="Proteomes" id="UP000646426">
    <property type="component" value="Unassembled WGS sequence"/>
</dbReference>
<protein>
    <submittedName>
        <fullName evidence="4">Type II and III secretion system protein</fullName>
    </submittedName>
</protein>
<dbReference type="EMBL" id="BMYD01000001">
    <property type="protein sequence ID" value="GHA77703.1"/>
    <property type="molecule type" value="Genomic_DNA"/>
</dbReference>
<dbReference type="InterPro" id="IPR013358">
    <property type="entry name" value="Pilus_biogenesis_MshL"/>
</dbReference>
<feature type="domain" description="Secretin N-terminal" evidence="3">
    <location>
        <begin position="89"/>
        <end position="154"/>
    </location>
</feature>
<dbReference type="InterPro" id="IPR004846">
    <property type="entry name" value="T2SS/T3SS_dom"/>
</dbReference>
<evidence type="ECO:0000256" key="1">
    <source>
        <dbReference type="SAM" id="MobiDB-lite"/>
    </source>
</evidence>
<keyword evidence="5" id="KW-1185">Reference proteome</keyword>
<dbReference type="Pfam" id="PF07655">
    <property type="entry name" value="Secretin_N_2"/>
    <property type="match status" value="1"/>
</dbReference>
<evidence type="ECO:0000313" key="5">
    <source>
        <dbReference type="Proteomes" id="UP000646426"/>
    </source>
</evidence>
<dbReference type="Gene3D" id="3.55.50.30">
    <property type="match status" value="1"/>
</dbReference>
<reference evidence="4" key="2">
    <citation type="submission" date="2020-09" db="EMBL/GenBank/DDBJ databases">
        <authorList>
            <person name="Sun Q."/>
            <person name="Kim S."/>
        </authorList>
    </citation>
    <scope>NUCLEOTIDE SEQUENCE</scope>
    <source>
        <strain evidence="4">KCTC 23077</strain>
    </source>
</reference>
<comment type="caution">
    <text evidence="4">The sequence shown here is derived from an EMBL/GenBank/DDBJ whole genome shotgun (WGS) entry which is preliminary data.</text>
</comment>
<dbReference type="Pfam" id="PF00263">
    <property type="entry name" value="Secretin"/>
    <property type="match status" value="1"/>
</dbReference>
<dbReference type="GO" id="GO:0019867">
    <property type="term" value="C:outer membrane"/>
    <property type="evidence" value="ECO:0007669"/>
    <property type="project" value="InterPro"/>
</dbReference>
<proteinExistence type="predicted"/>
<name>A0A918W8W0_9GAMM</name>
<sequence length="547" mass="58230">MRLPPPVARGPVELYSVVVNRVPVSELLFALARDAKLNVDVHPGIEGLVTLNAIDQTLPQILERVQRQADIRYTLEGNSLSVVPDRPFTRTYRVDYLHMERDTTGSISIATQVATTGGTSSSQGAGNNSSTQIASTTNHRYWQSLTQAVGQLLGVLDAKGAVRPAAVLPAAAVAVGTAPETVAPLSPEAAASNAPAVIAQPEAGLLIVRGTARQHAQVADFLDRSVTSARRQVMIEATVVEVQLSNEYQQGIDWQALRLGSTSLGFTVQPGPGTGTLSGGTPMSGQVPVMGVLEFAKSLAGIDISGALKLLESFGSTQVLSSPKVSVLNNQTALIKVVDNLVYFTLKADYTPPTTTTPAVFSINSTPNTVPVGFLMNVTPQVGEDGEVIMNLRPTISRLTRYVEDPGVALTLAVARQSGADVPDIRSQVPEIQTREMESVIKVRDGQIAVLGGLMRDHTENGEDGVPGVSRVPGVGNLFKYKSRKREKSELVIFLRPIVVKNASLQGDYRNFRDQLPDGEFQPSAMSLPAPRDPQSSQPAAAPAKVN</sequence>
<gene>
    <name evidence="4" type="ORF">GCM10007067_14010</name>
</gene>
<evidence type="ECO:0000313" key="4">
    <source>
        <dbReference type="EMBL" id="GHA77703.1"/>
    </source>
</evidence>
<evidence type="ECO:0000259" key="2">
    <source>
        <dbReference type="Pfam" id="PF00263"/>
    </source>
</evidence>
<accession>A0A918W8W0</accession>
<feature type="domain" description="Type II/III secretion system secretin-like" evidence="2">
    <location>
        <begin position="311"/>
        <end position="501"/>
    </location>
</feature>
<reference evidence="4" key="1">
    <citation type="journal article" date="2014" name="Int. J. Syst. Evol. Microbiol.">
        <title>Complete genome sequence of Corynebacterium casei LMG S-19264T (=DSM 44701T), isolated from a smear-ripened cheese.</title>
        <authorList>
            <consortium name="US DOE Joint Genome Institute (JGI-PGF)"/>
            <person name="Walter F."/>
            <person name="Albersmeier A."/>
            <person name="Kalinowski J."/>
            <person name="Ruckert C."/>
        </authorList>
    </citation>
    <scope>NUCLEOTIDE SEQUENCE</scope>
    <source>
        <strain evidence="4">KCTC 23077</strain>
    </source>
</reference>
<dbReference type="PANTHER" id="PTHR30332:SF17">
    <property type="entry name" value="TYPE IV PILIATION SYSTEM PROTEIN DR_0774-RELATED"/>
    <property type="match status" value="1"/>
</dbReference>
<feature type="region of interest" description="Disordered" evidence="1">
    <location>
        <begin position="514"/>
        <end position="547"/>
    </location>
</feature>
<dbReference type="AlphaFoldDB" id="A0A918W8W0"/>
<dbReference type="InterPro" id="IPR011514">
    <property type="entry name" value="Secretin_N_2"/>
</dbReference>
<evidence type="ECO:0000259" key="3">
    <source>
        <dbReference type="Pfam" id="PF07655"/>
    </source>
</evidence>
<feature type="compositionally biased region" description="Low complexity" evidence="1">
    <location>
        <begin position="529"/>
        <end position="547"/>
    </location>
</feature>
<dbReference type="GO" id="GO:0009297">
    <property type="term" value="P:pilus assembly"/>
    <property type="evidence" value="ECO:0007669"/>
    <property type="project" value="InterPro"/>
</dbReference>